<feature type="non-terminal residue" evidence="1">
    <location>
        <position position="1"/>
    </location>
</feature>
<name>W1UGL0_9FIRM</name>
<evidence type="ECO:0000313" key="1">
    <source>
        <dbReference type="EMBL" id="ETI90758.1"/>
    </source>
</evidence>
<sequence length="37" mass="4498">IKLKFKLATLKKKIYNYIEHKFDNKIKGGFYDGSEYR</sequence>
<protein>
    <submittedName>
        <fullName evidence="1">Uncharacterized protein</fullName>
    </submittedName>
</protein>
<proteinExistence type="predicted"/>
<reference evidence="1 2" key="1">
    <citation type="submission" date="2013-12" db="EMBL/GenBank/DDBJ databases">
        <title>A Varibaculum cambriense genome reconstructed from a premature infant gut community with otherwise low bacterial novelty that shifts toward anaerobic metabolism during the third week of life.</title>
        <authorList>
            <person name="Brown C.T."/>
            <person name="Sharon I."/>
            <person name="Thomas B.C."/>
            <person name="Castelle C.J."/>
            <person name="Morowitz M.J."/>
            <person name="Banfield J.F."/>
        </authorList>
    </citation>
    <scope>NUCLEOTIDE SEQUENCE [LARGE SCALE GENOMIC DNA]</scope>
    <source>
        <strain evidence="2">DORA_17_25</strain>
    </source>
</reference>
<accession>W1UGL0</accession>
<evidence type="ECO:0000313" key="2">
    <source>
        <dbReference type="Proteomes" id="UP000018840"/>
    </source>
</evidence>
<dbReference type="EMBL" id="AZMC01000038">
    <property type="protein sequence ID" value="ETI90758.1"/>
    <property type="molecule type" value="Genomic_DNA"/>
</dbReference>
<dbReference type="Proteomes" id="UP000018840">
    <property type="component" value="Unassembled WGS sequence"/>
</dbReference>
<organism evidence="1 2">
    <name type="scientific">Negativicoccus succinicivorans DORA_17_25</name>
    <dbReference type="NCBI Taxonomy" id="1403945"/>
    <lineage>
        <taxon>Bacteria</taxon>
        <taxon>Bacillati</taxon>
        <taxon>Bacillota</taxon>
        <taxon>Negativicutes</taxon>
        <taxon>Veillonellales</taxon>
        <taxon>Veillonellaceae</taxon>
        <taxon>Negativicoccus</taxon>
    </lineage>
</organism>
<gene>
    <name evidence="1" type="ORF">Q612_NSC00038G0003</name>
</gene>
<dbReference type="AlphaFoldDB" id="W1UGL0"/>
<comment type="caution">
    <text evidence="1">The sequence shown here is derived from an EMBL/GenBank/DDBJ whole genome shotgun (WGS) entry which is preliminary data.</text>
</comment>